<dbReference type="AlphaFoldDB" id="A0A2H4SGD0"/>
<evidence type="ECO:0000313" key="3">
    <source>
        <dbReference type="Proteomes" id="UP000323067"/>
    </source>
</evidence>
<dbReference type="OrthoDB" id="10593889at2759"/>
<evidence type="ECO:0000313" key="2">
    <source>
        <dbReference type="EMBL" id="ATY62162.1"/>
    </source>
</evidence>
<evidence type="ECO:0000256" key="1">
    <source>
        <dbReference type="SAM" id="MobiDB-lite"/>
    </source>
</evidence>
<proteinExistence type="predicted"/>
<gene>
    <name evidence="2" type="ORF">A9K55_007853</name>
</gene>
<feature type="region of interest" description="Disordered" evidence="1">
    <location>
        <begin position="136"/>
        <end position="160"/>
    </location>
</feature>
<dbReference type="Proteomes" id="UP000323067">
    <property type="component" value="Chromosome vii"/>
</dbReference>
<accession>A0A2H4SGD0</accession>
<organism evidence="2 3">
    <name type="scientific">Cordyceps militaris</name>
    <name type="common">Caterpillar fungus</name>
    <name type="synonym">Clavaria militaris</name>
    <dbReference type="NCBI Taxonomy" id="73501"/>
    <lineage>
        <taxon>Eukaryota</taxon>
        <taxon>Fungi</taxon>
        <taxon>Dikarya</taxon>
        <taxon>Ascomycota</taxon>
        <taxon>Pezizomycotina</taxon>
        <taxon>Sordariomycetes</taxon>
        <taxon>Hypocreomycetidae</taxon>
        <taxon>Hypocreales</taxon>
        <taxon>Cordycipitaceae</taxon>
        <taxon>Cordyceps</taxon>
    </lineage>
</organism>
<protein>
    <submittedName>
        <fullName evidence="2">Uncharacterized protein</fullName>
    </submittedName>
</protein>
<sequence length="160" mass="18883">MCFQTIQYKCGHEEKNFLHCRNRAGIRGFFKRVKDLLHHHQVRTLNCDHFPRVHVRRDHNCHPCLTRQIPDLLKRKHRRLCTMRGDFSSEFADNGLSRSRLLNARPSLRPQRAKRDLHAQYRRHGLPRYAWLSSEDVVSDQASPSAPPRETANARNSRGR</sequence>
<reference evidence="2 3" key="1">
    <citation type="journal article" date="2017" name="BMC Genomics">
        <title>Chromosome level assembly and secondary metabolite potential of the parasitic fungus Cordyceps militaris.</title>
        <authorList>
            <person name="Kramer G.J."/>
            <person name="Nodwell J.R."/>
        </authorList>
    </citation>
    <scope>NUCLEOTIDE SEQUENCE [LARGE SCALE GENOMIC DNA]</scope>
    <source>
        <strain evidence="2 3">ATCC 34164</strain>
    </source>
</reference>
<dbReference type="EMBL" id="CP023324">
    <property type="protein sequence ID" value="ATY62162.1"/>
    <property type="molecule type" value="Genomic_DNA"/>
</dbReference>
<dbReference type="VEuPathDB" id="FungiDB:A9K55_007853"/>
<name>A0A2H4SGD0_CORMI</name>